<evidence type="ECO:0000313" key="3">
    <source>
        <dbReference type="Proteomes" id="UP001597181"/>
    </source>
</evidence>
<feature type="signal peptide" evidence="1">
    <location>
        <begin position="1"/>
        <end position="23"/>
    </location>
</feature>
<keyword evidence="3" id="KW-1185">Reference proteome</keyword>
<dbReference type="InterPro" id="IPR047808">
    <property type="entry name" value="CueP-like"/>
</dbReference>
<proteinExistence type="predicted"/>
<dbReference type="Gene3D" id="2.60.40.3700">
    <property type="match status" value="1"/>
</dbReference>
<dbReference type="NCBIfam" id="NF038094">
    <property type="entry name" value="CueP_fam"/>
    <property type="match status" value="1"/>
</dbReference>
<dbReference type="Proteomes" id="UP001597181">
    <property type="component" value="Unassembled WGS sequence"/>
</dbReference>
<dbReference type="PROSITE" id="PS51257">
    <property type="entry name" value="PROKAR_LIPOPROTEIN"/>
    <property type="match status" value="1"/>
</dbReference>
<dbReference type="Pfam" id="PF21172">
    <property type="entry name" value="CueP"/>
    <property type="match status" value="1"/>
</dbReference>
<dbReference type="RefSeq" id="WP_343957771.1">
    <property type="nucleotide sequence ID" value="NZ_BAAAKZ010000002.1"/>
</dbReference>
<feature type="chain" id="PRO_5046125870" evidence="1">
    <location>
        <begin position="24"/>
        <end position="196"/>
    </location>
</feature>
<organism evidence="2 3">
    <name type="scientific">Leucobacter albus</name>
    <dbReference type="NCBI Taxonomy" id="272210"/>
    <lineage>
        <taxon>Bacteria</taxon>
        <taxon>Bacillati</taxon>
        <taxon>Actinomycetota</taxon>
        <taxon>Actinomycetes</taxon>
        <taxon>Micrococcales</taxon>
        <taxon>Microbacteriaceae</taxon>
        <taxon>Leucobacter</taxon>
    </lineage>
</organism>
<accession>A0ABW3TMZ9</accession>
<protein>
    <submittedName>
        <fullName evidence="2">CueP family metal-binding protein</fullName>
    </submittedName>
</protein>
<gene>
    <name evidence="2" type="ORF">ACFQ3U_07220</name>
</gene>
<evidence type="ECO:0000256" key="1">
    <source>
        <dbReference type="SAM" id="SignalP"/>
    </source>
</evidence>
<reference evidence="3" key="1">
    <citation type="journal article" date="2019" name="Int. J. Syst. Evol. Microbiol.">
        <title>The Global Catalogue of Microorganisms (GCM) 10K type strain sequencing project: providing services to taxonomists for standard genome sequencing and annotation.</title>
        <authorList>
            <consortium name="The Broad Institute Genomics Platform"/>
            <consortium name="The Broad Institute Genome Sequencing Center for Infectious Disease"/>
            <person name="Wu L."/>
            <person name="Ma J."/>
        </authorList>
    </citation>
    <scope>NUCLEOTIDE SEQUENCE [LARGE SCALE GENOMIC DNA]</scope>
    <source>
        <strain evidence="3">CCUG 50213</strain>
    </source>
</reference>
<sequence>MGIRIALVPLLAAALLLTGCATASPSGAAAEAEPAAALEIIADLGVDTSDPAAIIEGLDTLPVANRPSPDDLIASVQPGELLLQPGDVSLPLTGTDFYLSIAPYVEQTHPCAFHSLTTCLGELQRTPIELTVTDVKTGDVVVNEITATADNGFVGVWLPRDGEFDVRIVGEQGAAEQRVTTGAEDPTCLTTMQLAA</sequence>
<dbReference type="EMBL" id="JBHTLY010000002">
    <property type="protein sequence ID" value="MFD1201677.1"/>
    <property type="molecule type" value="Genomic_DNA"/>
</dbReference>
<name>A0ABW3TMZ9_9MICO</name>
<comment type="caution">
    <text evidence="2">The sequence shown here is derived from an EMBL/GenBank/DDBJ whole genome shotgun (WGS) entry which is preliminary data.</text>
</comment>
<keyword evidence="1" id="KW-0732">Signal</keyword>
<evidence type="ECO:0000313" key="2">
    <source>
        <dbReference type="EMBL" id="MFD1201677.1"/>
    </source>
</evidence>